<evidence type="ECO:0008006" key="3">
    <source>
        <dbReference type="Google" id="ProtNLM"/>
    </source>
</evidence>
<reference evidence="1 2" key="1">
    <citation type="submission" date="2019-06" db="EMBL/GenBank/DDBJ databases">
        <title>Genomic Encyclopedia of Archaeal and Bacterial Type Strains, Phase II (KMG-II): from individual species to whole genera.</title>
        <authorList>
            <person name="Goeker M."/>
        </authorList>
    </citation>
    <scope>NUCLEOTIDE SEQUENCE [LARGE SCALE GENOMIC DNA]</scope>
    <source>
        <strain evidence="1 2">DSM 18423</strain>
    </source>
</reference>
<dbReference type="Proteomes" id="UP000320582">
    <property type="component" value="Unassembled WGS sequence"/>
</dbReference>
<sequence>MRKIIPPSNQVQLDLFSPDCSPSEPVTPAETIAAHKPAAAPSVPPEEMSDECLLTEFPRASVAAVSALGAELIKRRPAGWQEAAIKLWCRFRGFGGERPMVEQEIILTMAVETADRRLLEAIMVEGQILPCFEPFLVRAAAANGAALPTEMVEAGLRNKQADVRCAALRLAVISGLGRDDIYASLTDPVREVRRAAAITLAEAGEEAARDMLLCEMLVRPSRPLLEALSFVANEDVVIRLGQLGRQKPEWCEVVIAVLDTIDHPKAGKVIASLMN</sequence>
<evidence type="ECO:0000313" key="2">
    <source>
        <dbReference type="Proteomes" id="UP000320582"/>
    </source>
</evidence>
<dbReference type="EMBL" id="VFPT01000003">
    <property type="protein sequence ID" value="TQM90028.1"/>
    <property type="molecule type" value="Genomic_DNA"/>
</dbReference>
<keyword evidence="2" id="KW-1185">Reference proteome</keyword>
<organism evidence="1 2">
    <name type="scientific">Roseinatronobacter monicus</name>
    <dbReference type="NCBI Taxonomy" id="393481"/>
    <lineage>
        <taxon>Bacteria</taxon>
        <taxon>Pseudomonadati</taxon>
        <taxon>Pseudomonadota</taxon>
        <taxon>Alphaproteobacteria</taxon>
        <taxon>Rhodobacterales</taxon>
        <taxon>Paracoccaceae</taxon>
        <taxon>Roseinatronobacter</taxon>
    </lineage>
</organism>
<dbReference type="AlphaFoldDB" id="A0A543K4M8"/>
<gene>
    <name evidence="1" type="ORF">BD293_3942</name>
</gene>
<dbReference type="Gene3D" id="1.25.10.10">
    <property type="entry name" value="Leucine-rich Repeat Variant"/>
    <property type="match status" value="1"/>
</dbReference>
<dbReference type="SUPFAM" id="SSF48371">
    <property type="entry name" value="ARM repeat"/>
    <property type="match status" value="1"/>
</dbReference>
<accession>A0A543K4M8</accession>
<evidence type="ECO:0000313" key="1">
    <source>
        <dbReference type="EMBL" id="TQM90028.1"/>
    </source>
</evidence>
<dbReference type="InterPro" id="IPR011989">
    <property type="entry name" value="ARM-like"/>
</dbReference>
<name>A0A543K4M8_9RHOB</name>
<comment type="caution">
    <text evidence="1">The sequence shown here is derived from an EMBL/GenBank/DDBJ whole genome shotgun (WGS) entry which is preliminary data.</text>
</comment>
<dbReference type="InterPro" id="IPR016024">
    <property type="entry name" value="ARM-type_fold"/>
</dbReference>
<protein>
    <recommendedName>
        <fullName evidence="3">HEAT repeat protein</fullName>
    </recommendedName>
</protein>
<proteinExistence type="predicted"/>